<gene>
    <name evidence="3" type="ORF">C2845_PM06G30760</name>
</gene>
<feature type="region of interest" description="Disordered" evidence="1">
    <location>
        <begin position="53"/>
        <end position="76"/>
    </location>
</feature>
<dbReference type="Proteomes" id="UP000275267">
    <property type="component" value="Unassembled WGS sequence"/>
</dbReference>
<keyword evidence="4" id="KW-1185">Reference proteome</keyword>
<feature type="region of interest" description="Disordered" evidence="1">
    <location>
        <begin position="88"/>
        <end position="112"/>
    </location>
</feature>
<feature type="signal peptide" evidence="2">
    <location>
        <begin position="1"/>
        <end position="29"/>
    </location>
</feature>
<evidence type="ECO:0000313" key="4">
    <source>
        <dbReference type="Proteomes" id="UP000275267"/>
    </source>
</evidence>
<name>A0A3L6RC64_PANMI</name>
<sequence length="234" mass="25646">MPCCPPSPLRLSFLSTVVPLLSPTPALRAQHLPPPPRYRPPSRARHPLLRRDAGARAAAPGARHPPPPRRRCASRGRIEPAESIFDARRQQNPSALSAQRHTPPSPPAGHATMLTPAARLAACRLLGLASFSASEAAARRLAPSLVNCTRTYEKISEAHQVRAEKKRLLGFLVKEAKAACEKGKLHGESEQIPQEHVMFANLCRMVLPLISALKPPYVHELPLPKGVKRSWDCF</sequence>
<evidence type="ECO:0000313" key="3">
    <source>
        <dbReference type="EMBL" id="RLM99840.1"/>
    </source>
</evidence>
<feature type="chain" id="PRO_5017996057" evidence="2">
    <location>
        <begin position="30"/>
        <end position="234"/>
    </location>
</feature>
<comment type="caution">
    <text evidence="3">The sequence shown here is derived from an EMBL/GenBank/DDBJ whole genome shotgun (WGS) entry which is preliminary data.</text>
</comment>
<dbReference type="EMBL" id="PQIB02000009">
    <property type="protein sequence ID" value="RLM99840.1"/>
    <property type="molecule type" value="Genomic_DNA"/>
</dbReference>
<keyword evidence="2" id="KW-0732">Signal</keyword>
<organism evidence="3 4">
    <name type="scientific">Panicum miliaceum</name>
    <name type="common">Proso millet</name>
    <name type="synonym">Broomcorn millet</name>
    <dbReference type="NCBI Taxonomy" id="4540"/>
    <lineage>
        <taxon>Eukaryota</taxon>
        <taxon>Viridiplantae</taxon>
        <taxon>Streptophyta</taxon>
        <taxon>Embryophyta</taxon>
        <taxon>Tracheophyta</taxon>
        <taxon>Spermatophyta</taxon>
        <taxon>Magnoliopsida</taxon>
        <taxon>Liliopsida</taxon>
        <taxon>Poales</taxon>
        <taxon>Poaceae</taxon>
        <taxon>PACMAD clade</taxon>
        <taxon>Panicoideae</taxon>
        <taxon>Panicodae</taxon>
        <taxon>Paniceae</taxon>
        <taxon>Panicinae</taxon>
        <taxon>Panicum</taxon>
        <taxon>Panicum sect. Panicum</taxon>
    </lineage>
</organism>
<accession>A0A3L6RC64</accession>
<reference evidence="4" key="1">
    <citation type="journal article" date="2019" name="Nat. Commun.">
        <title>The genome of broomcorn millet.</title>
        <authorList>
            <person name="Zou C."/>
            <person name="Miki D."/>
            <person name="Li D."/>
            <person name="Tang Q."/>
            <person name="Xiao L."/>
            <person name="Rajput S."/>
            <person name="Deng P."/>
            <person name="Jia W."/>
            <person name="Huang R."/>
            <person name="Zhang M."/>
            <person name="Sun Y."/>
            <person name="Hu J."/>
            <person name="Fu X."/>
            <person name="Schnable P.S."/>
            <person name="Li F."/>
            <person name="Zhang H."/>
            <person name="Feng B."/>
            <person name="Zhu X."/>
            <person name="Liu R."/>
            <person name="Schnable J.C."/>
            <person name="Zhu J.-K."/>
            <person name="Zhang H."/>
        </authorList>
    </citation>
    <scope>NUCLEOTIDE SEQUENCE [LARGE SCALE GENOMIC DNA]</scope>
</reference>
<evidence type="ECO:0000256" key="2">
    <source>
        <dbReference type="SAM" id="SignalP"/>
    </source>
</evidence>
<proteinExistence type="predicted"/>
<protein>
    <submittedName>
        <fullName evidence="3">Uncharacterized protein</fullName>
    </submittedName>
</protein>
<feature type="compositionally biased region" description="Polar residues" evidence="1">
    <location>
        <begin position="90"/>
        <end position="102"/>
    </location>
</feature>
<evidence type="ECO:0000256" key="1">
    <source>
        <dbReference type="SAM" id="MobiDB-lite"/>
    </source>
</evidence>
<dbReference type="AlphaFoldDB" id="A0A3L6RC64"/>